<evidence type="ECO:0000256" key="2">
    <source>
        <dbReference type="SAM" id="SignalP"/>
    </source>
</evidence>
<dbReference type="Gene3D" id="2.60.40.10">
    <property type="entry name" value="Immunoglobulins"/>
    <property type="match status" value="1"/>
</dbReference>
<dbReference type="SUPFAM" id="SSF49265">
    <property type="entry name" value="Fibronectin type III"/>
    <property type="match status" value="1"/>
</dbReference>
<dbReference type="Proteomes" id="UP001065549">
    <property type="component" value="Unassembled WGS sequence"/>
</dbReference>
<organism evidence="3 4">
    <name type="scientific">Hominibacterium faecale</name>
    <dbReference type="NCBI Taxonomy" id="2839743"/>
    <lineage>
        <taxon>Bacteria</taxon>
        <taxon>Bacillati</taxon>
        <taxon>Bacillota</taxon>
        <taxon>Clostridia</taxon>
        <taxon>Peptostreptococcales</taxon>
        <taxon>Anaerovoracaceae</taxon>
        <taxon>Hominibacterium</taxon>
    </lineage>
</organism>
<dbReference type="EMBL" id="JAOSHN010000001">
    <property type="protein sequence ID" value="MCU7376755.1"/>
    <property type="molecule type" value="Genomic_DNA"/>
</dbReference>
<keyword evidence="2" id="KW-0732">Signal</keyword>
<evidence type="ECO:0000313" key="3">
    <source>
        <dbReference type="EMBL" id="MCU7376755.1"/>
    </source>
</evidence>
<sequence>MKKKLIAAVVSLTMAVTMFPSLAFAGTASKDAPAPAGVEQMDEAQLTKAKEDAKDDLKYYWGNSGEKHSDFDDEGRAAIDQIRSEGNAAIDEAVTTDAVDEALDAAKGKIDQVKTKEDKFDEAKEAATDALTGYWGTNGEEAAKEADYDTTVKGEVETLRTNALDAISKATFAGGSTAADIIKLQEEAIAAIDAKDTIAEHKAAVKEEIDSYFPEKAANGLDDYDQDEQTAVTEAKEAAKTEVDGKAVNAEMDGVYTTLQSTIDAIKTTAEKSLASEQEKAAKELDAYFPEGVASIDDYASDQQTAVTDAKNDGKTAINNADSMEAVAAALAEAKEAIDKIPTSKALDDQTKALIEKINAIGDVRIGDYNEKYDALLEAEELYSQLNAAGVEDDAITNLKVLTDARTAYDGFKASEVVGLIKDLGTIDADNYVTKKAQLETTEAEFNKISSAASSSVTNANNLTTAKSDYDTAAKAVTDFETKVTEELGELDPVAYTNKTVVEEVKTAYEDLSEMQQGQVSAEIMALYNGAVTVITDFDTAIDHVKELIKNLPAPITGSVADKQALSEARSAYNNLLDEDAQADVDTFGDLQTAEAAYVDALIDAIGDTDAITNEVLANTEAARTAYDELKELDTDAADKVSNGDTLEAAEAAIKDYQEAIGQAAFNEAEAAFKAVQAVEEVTDENAEAVETAIEAYNQLHIADAETAEKTFKERYDELGALMQAYADQKAAAEKEKADTQKLMYASVNVADQIYTGSAIEPAVSVKDKAGNAVTADNYDLFFKDNGSVGTASVTVVAKNNSAYTGSKTVNFKIVARSISGASVSGISDKTYTGKAITQPVNVTAAGRTLAAGTDYTVAYSGNKAIGKATVTITARGNYSGSISKTFTIKPAKGAIKSLKAGKKKMTVKVKAQSGAKYQIAYKVKGAKKYKTVKVSGTSKTIKKLKKGKTYTVKVRAYKAIDGKTYYGAYSKTKKVRVK</sequence>
<comment type="caution">
    <text evidence="3">The sequence shown here is derived from an EMBL/GenBank/DDBJ whole genome shotgun (WGS) entry which is preliminary data.</text>
</comment>
<name>A0A9J6QQN8_9FIRM</name>
<dbReference type="InterPro" id="IPR036116">
    <property type="entry name" value="FN3_sf"/>
</dbReference>
<dbReference type="AlphaFoldDB" id="A0A9J6QQN8"/>
<dbReference type="RefSeq" id="WP_253020201.1">
    <property type="nucleotide sequence ID" value="NZ_JAOSHN010000001.1"/>
</dbReference>
<accession>A0A9J6QQN8</accession>
<evidence type="ECO:0008006" key="5">
    <source>
        <dbReference type="Google" id="ProtNLM"/>
    </source>
</evidence>
<protein>
    <recommendedName>
        <fullName evidence="5">Fibronectin type-III domain-containing protein</fullName>
    </recommendedName>
</protein>
<reference evidence="3" key="1">
    <citation type="submission" date="2022-09" db="EMBL/GenBank/DDBJ databases">
        <title>Culturomic study of gut microbiota in children with autism spectrum disorder.</title>
        <authorList>
            <person name="Efimov B.A."/>
            <person name="Chaplin A.V."/>
            <person name="Sokolova S.R."/>
            <person name="Pikina A.P."/>
            <person name="Korzhanova M."/>
            <person name="Belova V."/>
            <person name="Korostin D."/>
        </authorList>
    </citation>
    <scope>NUCLEOTIDE SEQUENCE</scope>
    <source>
        <strain evidence="3">ASD5510</strain>
    </source>
</reference>
<gene>
    <name evidence="3" type="ORF">OBO34_00110</name>
</gene>
<feature type="coiled-coil region" evidence="1">
    <location>
        <begin position="716"/>
        <end position="743"/>
    </location>
</feature>
<evidence type="ECO:0000313" key="4">
    <source>
        <dbReference type="Proteomes" id="UP001065549"/>
    </source>
</evidence>
<dbReference type="InterPro" id="IPR013783">
    <property type="entry name" value="Ig-like_fold"/>
</dbReference>
<feature type="signal peptide" evidence="2">
    <location>
        <begin position="1"/>
        <end position="25"/>
    </location>
</feature>
<keyword evidence="4" id="KW-1185">Reference proteome</keyword>
<feature type="chain" id="PRO_5039924758" description="Fibronectin type-III domain-containing protein" evidence="2">
    <location>
        <begin position="26"/>
        <end position="979"/>
    </location>
</feature>
<keyword evidence="1" id="KW-0175">Coiled coil</keyword>
<proteinExistence type="predicted"/>
<evidence type="ECO:0000256" key="1">
    <source>
        <dbReference type="SAM" id="Coils"/>
    </source>
</evidence>